<protein>
    <submittedName>
        <fullName evidence="1">Unannotated protein</fullName>
    </submittedName>
</protein>
<name>A0A6J6MYH3_9ZZZZ</name>
<reference evidence="1" key="1">
    <citation type="submission" date="2020-05" db="EMBL/GenBank/DDBJ databases">
        <authorList>
            <person name="Chiriac C."/>
            <person name="Salcher M."/>
            <person name="Ghai R."/>
            <person name="Kavagutti S V."/>
        </authorList>
    </citation>
    <scope>NUCLEOTIDE SEQUENCE</scope>
</reference>
<gene>
    <name evidence="1" type="ORF">UFOPK2292_01181</name>
</gene>
<proteinExistence type="predicted"/>
<accession>A0A6J6MYH3</accession>
<dbReference type="EMBL" id="CAEZWU010000199">
    <property type="protein sequence ID" value="CAB4677313.1"/>
    <property type="molecule type" value="Genomic_DNA"/>
</dbReference>
<dbReference type="AlphaFoldDB" id="A0A6J6MYH3"/>
<evidence type="ECO:0000313" key="1">
    <source>
        <dbReference type="EMBL" id="CAB4677313.1"/>
    </source>
</evidence>
<organism evidence="1">
    <name type="scientific">freshwater metagenome</name>
    <dbReference type="NCBI Taxonomy" id="449393"/>
    <lineage>
        <taxon>unclassified sequences</taxon>
        <taxon>metagenomes</taxon>
        <taxon>ecological metagenomes</taxon>
    </lineage>
</organism>
<sequence>MHKLNRQSHQLSVYKKSQFLELRLAIFLGTLQDLGQVQRTTLNHWRPMQHLVENKNPRANYCSIVIAPVGQISSAEITDSCNSAGGFSFKIYKKPSLRSSKTSGHICVHAPVDAQLSKLTLTFTQLRLVEKCLKYLKT</sequence>